<keyword evidence="2" id="KW-0472">Membrane</keyword>
<dbReference type="PANTHER" id="PTHR35997">
    <property type="entry name" value="COTTON FIBER PROTEIN-RELATED"/>
    <property type="match status" value="1"/>
</dbReference>
<feature type="compositionally biased region" description="Acidic residues" evidence="1">
    <location>
        <begin position="113"/>
        <end position="136"/>
    </location>
</feature>
<evidence type="ECO:0000313" key="4">
    <source>
        <dbReference type="RefSeq" id="XP_022134128.1"/>
    </source>
</evidence>
<feature type="compositionally biased region" description="Basic and acidic residues" evidence="1">
    <location>
        <begin position="102"/>
        <end position="112"/>
    </location>
</feature>
<evidence type="ECO:0000313" key="3">
    <source>
        <dbReference type="Proteomes" id="UP000504603"/>
    </source>
</evidence>
<evidence type="ECO:0000256" key="1">
    <source>
        <dbReference type="SAM" id="MobiDB-lite"/>
    </source>
</evidence>
<feature type="transmembrane region" description="Helical" evidence="2">
    <location>
        <begin position="22"/>
        <end position="39"/>
    </location>
</feature>
<reference evidence="4" key="1">
    <citation type="submission" date="2025-08" db="UniProtKB">
        <authorList>
            <consortium name="RefSeq"/>
        </authorList>
    </citation>
    <scope>IDENTIFICATION</scope>
    <source>
        <strain evidence="4">OHB3-1</strain>
    </source>
</reference>
<accession>A0A6J1C149</accession>
<keyword evidence="2" id="KW-0812">Transmembrane</keyword>
<proteinExistence type="predicted"/>
<feature type="transmembrane region" description="Helical" evidence="2">
    <location>
        <begin position="51"/>
        <end position="69"/>
    </location>
</feature>
<feature type="region of interest" description="Disordered" evidence="1">
    <location>
        <begin position="102"/>
        <end position="139"/>
    </location>
</feature>
<gene>
    <name evidence="4" type="primary">LOC111006473</name>
</gene>
<organism evidence="3 4">
    <name type="scientific">Momordica charantia</name>
    <name type="common">Bitter gourd</name>
    <name type="synonym">Balsam pear</name>
    <dbReference type="NCBI Taxonomy" id="3673"/>
    <lineage>
        <taxon>Eukaryota</taxon>
        <taxon>Viridiplantae</taxon>
        <taxon>Streptophyta</taxon>
        <taxon>Embryophyta</taxon>
        <taxon>Tracheophyta</taxon>
        <taxon>Spermatophyta</taxon>
        <taxon>Magnoliopsida</taxon>
        <taxon>eudicotyledons</taxon>
        <taxon>Gunneridae</taxon>
        <taxon>Pentapetalae</taxon>
        <taxon>rosids</taxon>
        <taxon>fabids</taxon>
        <taxon>Cucurbitales</taxon>
        <taxon>Cucurbitaceae</taxon>
        <taxon>Momordiceae</taxon>
        <taxon>Momordica</taxon>
    </lineage>
</organism>
<dbReference type="Proteomes" id="UP000504603">
    <property type="component" value="Unplaced"/>
</dbReference>
<keyword evidence="2" id="KW-1133">Transmembrane helix</keyword>
<dbReference type="PANTHER" id="PTHR35997:SF5">
    <property type="entry name" value="OS09G0539700 PROTEIN"/>
    <property type="match status" value="1"/>
</dbReference>
<name>A0A6J1C149_MOMCH</name>
<keyword evidence="3" id="KW-1185">Reference proteome</keyword>
<dbReference type="KEGG" id="mcha:111006473"/>
<sequence>MWKAEENYRETKQGEVEDKDSMGTVLLSAGTALLMAACLKRAVVLFLVEQWRVWVFLVLNLIVVAIFFTSSPSNYRESQDPSVGKKQKKIKDRECKVAEEKVEKVEAKPQEMDKEEEIEEEEIEEEEEEEEEEDADVGLSKEELNERVEAFIVMFKQQLILDARKGGNSHTPLSYNSR</sequence>
<dbReference type="RefSeq" id="XP_022134128.1">
    <property type="nucleotide sequence ID" value="XM_022278436.1"/>
</dbReference>
<evidence type="ECO:0000256" key="2">
    <source>
        <dbReference type="SAM" id="Phobius"/>
    </source>
</evidence>
<dbReference type="AlphaFoldDB" id="A0A6J1C149"/>
<dbReference type="OrthoDB" id="1725777at2759"/>
<dbReference type="GeneID" id="111006473"/>
<protein>
    <submittedName>
        <fullName evidence="4">Coiled-coil domain-containing glutamate-rich protein 1</fullName>
    </submittedName>
</protein>